<sequence length="59" mass="6866">MLFKEKGYDEFVAKKIAQSREDSCEGRVLSLEESRVKTKLLIERKAKILEQSERETAYG</sequence>
<evidence type="ECO:0000313" key="1">
    <source>
        <dbReference type="EMBL" id="SMB85830.1"/>
    </source>
</evidence>
<dbReference type="RefSeq" id="WP_084257218.1">
    <property type="nucleotide sequence ID" value="NZ_FWWV01000022.1"/>
</dbReference>
<keyword evidence="2" id="KW-1185">Reference proteome</keyword>
<gene>
    <name evidence="1" type="ORF">SAMN05660772_02551</name>
</gene>
<dbReference type="Proteomes" id="UP000192408">
    <property type="component" value="Unassembled WGS sequence"/>
</dbReference>
<organism evidence="1 2">
    <name type="scientific">Pasteurella testudinis DSM 23072</name>
    <dbReference type="NCBI Taxonomy" id="1122938"/>
    <lineage>
        <taxon>Bacteria</taxon>
        <taxon>Pseudomonadati</taxon>
        <taxon>Pseudomonadota</taxon>
        <taxon>Gammaproteobacteria</taxon>
        <taxon>Pasteurellales</taxon>
        <taxon>Pasteurellaceae</taxon>
        <taxon>Pasteurella</taxon>
    </lineage>
</organism>
<protein>
    <submittedName>
        <fullName evidence="1">Uncharacterized protein</fullName>
    </submittedName>
</protein>
<proteinExistence type="predicted"/>
<dbReference type="STRING" id="1122938.SAMN05660772_02551"/>
<name>A0A1W1UXX4_9PAST</name>
<reference evidence="2" key="1">
    <citation type="submission" date="2017-04" db="EMBL/GenBank/DDBJ databases">
        <authorList>
            <person name="Varghese N."/>
            <person name="Submissions S."/>
        </authorList>
    </citation>
    <scope>NUCLEOTIDE SEQUENCE [LARGE SCALE GENOMIC DNA]</scope>
    <source>
        <strain evidence="2">DSM 23072</strain>
    </source>
</reference>
<accession>A0A1W1UXX4</accession>
<dbReference type="AlphaFoldDB" id="A0A1W1UXX4"/>
<dbReference type="EMBL" id="FWWV01000022">
    <property type="protein sequence ID" value="SMB85830.1"/>
    <property type="molecule type" value="Genomic_DNA"/>
</dbReference>
<evidence type="ECO:0000313" key="2">
    <source>
        <dbReference type="Proteomes" id="UP000192408"/>
    </source>
</evidence>